<dbReference type="EMBL" id="JACIET010000002">
    <property type="protein sequence ID" value="MBB4013528.1"/>
    <property type="molecule type" value="Genomic_DNA"/>
</dbReference>
<sequence>MTRPLIPARPQLWVGRTQAALASPLGVPQRRDFDAAAGLRRACAELAGTATRWRGIEVVVSDAHCRYLVLPRAAGIQGRAELDASIAARFASAFGDDPADWLLQRDGALLGDSDLVCALRRDTADAIRAGLADARRRLHRLQPLWVWCSRQPVGDARKPHWLASSDGDTLTMGLFHQQHCVAVRSTRRDAGGLGAALSREAARQADHATGTPVWLFGAEAPPPWLDDGSPVVASGRTMPFAAEGVV</sequence>
<protein>
    <submittedName>
        <fullName evidence="1">Uncharacterized protein</fullName>
    </submittedName>
</protein>
<dbReference type="AlphaFoldDB" id="A0A840BPS2"/>
<evidence type="ECO:0000313" key="2">
    <source>
        <dbReference type="Proteomes" id="UP000561045"/>
    </source>
</evidence>
<keyword evidence="2" id="KW-1185">Reference proteome</keyword>
<comment type="caution">
    <text evidence="1">The sequence shown here is derived from an EMBL/GenBank/DDBJ whole genome shotgun (WGS) entry which is preliminary data.</text>
</comment>
<gene>
    <name evidence="1" type="ORF">GGR36_002874</name>
</gene>
<organism evidence="1 2">
    <name type="scientific">Niveibacterium umoris</name>
    <dbReference type="NCBI Taxonomy" id="1193620"/>
    <lineage>
        <taxon>Bacteria</taxon>
        <taxon>Pseudomonadati</taxon>
        <taxon>Pseudomonadota</taxon>
        <taxon>Betaproteobacteria</taxon>
        <taxon>Rhodocyclales</taxon>
        <taxon>Rhodocyclaceae</taxon>
        <taxon>Niveibacterium</taxon>
    </lineage>
</organism>
<dbReference type="RefSeq" id="WP_183635392.1">
    <property type="nucleotide sequence ID" value="NZ_BAABLE010000005.1"/>
</dbReference>
<reference evidence="1 2" key="1">
    <citation type="submission" date="2020-08" db="EMBL/GenBank/DDBJ databases">
        <title>Genomic Encyclopedia of Type Strains, Phase IV (KMG-IV): sequencing the most valuable type-strain genomes for metagenomic binning, comparative biology and taxonomic classification.</title>
        <authorList>
            <person name="Goeker M."/>
        </authorList>
    </citation>
    <scope>NUCLEOTIDE SEQUENCE [LARGE SCALE GENOMIC DNA]</scope>
    <source>
        <strain evidence="1 2">DSM 106739</strain>
    </source>
</reference>
<proteinExistence type="predicted"/>
<accession>A0A840BPS2</accession>
<evidence type="ECO:0000313" key="1">
    <source>
        <dbReference type="EMBL" id="MBB4013528.1"/>
    </source>
</evidence>
<dbReference type="Proteomes" id="UP000561045">
    <property type="component" value="Unassembled WGS sequence"/>
</dbReference>
<name>A0A840BPS2_9RHOO</name>